<dbReference type="PROSITE" id="PS00063">
    <property type="entry name" value="ALDOKETO_REDUCTASE_3"/>
    <property type="match status" value="1"/>
</dbReference>
<name>A0AAN8Z681_9MAGN</name>
<gene>
    <name evidence="1" type="ORF">RJ641_008135</name>
</gene>
<comment type="caution">
    <text evidence="1">The sequence shown here is derived from an EMBL/GenBank/DDBJ whole genome shotgun (WGS) entry which is preliminary data.</text>
</comment>
<evidence type="ECO:0008006" key="3">
    <source>
        <dbReference type="Google" id="ProtNLM"/>
    </source>
</evidence>
<dbReference type="InterPro" id="IPR020471">
    <property type="entry name" value="AKR"/>
</dbReference>
<keyword evidence="2" id="KW-1185">Reference proteome</keyword>
<dbReference type="Gene3D" id="3.20.20.100">
    <property type="entry name" value="NADP-dependent oxidoreductase domain"/>
    <property type="match status" value="1"/>
</dbReference>
<sequence>MDLGSKFEILGSKRTKYMVEMHPAWRQAKLRGFCAEHKIYVSAYSPLGGPGNVWASTTVIEHPIIKSIALKHLTNPCQGSAVIVKSSNPDRMRENLGALNLNLDDQDLLEIENMEERKILRGDVYCNETTSPHRTIDDIWDGEI</sequence>
<dbReference type="Proteomes" id="UP001370490">
    <property type="component" value="Unassembled WGS sequence"/>
</dbReference>
<evidence type="ECO:0000313" key="1">
    <source>
        <dbReference type="EMBL" id="KAK6926416.1"/>
    </source>
</evidence>
<proteinExistence type="predicted"/>
<dbReference type="EMBL" id="JBAMMX010000015">
    <property type="protein sequence ID" value="KAK6926416.1"/>
    <property type="molecule type" value="Genomic_DNA"/>
</dbReference>
<evidence type="ECO:0000313" key="2">
    <source>
        <dbReference type="Proteomes" id="UP001370490"/>
    </source>
</evidence>
<dbReference type="PANTHER" id="PTHR11732">
    <property type="entry name" value="ALDO/KETO REDUCTASE"/>
    <property type="match status" value="1"/>
</dbReference>
<dbReference type="AlphaFoldDB" id="A0AAN8Z681"/>
<organism evidence="1 2">
    <name type="scientific">Dillenia turbinata</name>
    <dbReference type="NCBI Taxonomy" id="194707"/>
    <lineage>
        <taxon>Eukaryota</taxon>
        <taxon>Viridiplantae</taxon>
        <taxon>Streptophyta</taxon>
        <taxon>Embryophyta</taxon>
        <taxon>Tracheophyta</taxon>
        <taxon>Spermatophyta</taxon>
        <taxon>Magnoliopsida</taxon>
        <taxon>eudicotyledons</taxon>
        <taxon>Gunneridae</taxon>
        <taxon>Pentapetalae</taxon>
        <taxon>Dilleniales</taxon>
        <taxon>Dilleniaceae</taxon>
        <taxon>Dillenia</taxon>
    </lineage>
</organism>
<accession>A0AAN8Z681</accession>
<dbReference type="InterPro" id="IPR036812">
    <property type="entry name" value="NAD(P)_OxRdtase_dom_sf"/>
</dbReference>
<dbReference type="PRINTS" id="PR00069">
    <property type="entry name" value="ALDKETRDTASE"/>
</dbReference>
<dbReference type="InterPro" id="IPR018170">
    <property type="entry name" value="Aldo/ket_reductase_CS"/>
</dbReference>
<dbReference type="SUPFAM" id="SSF51430">
    <property type="entry name" value="NAD(P)-linked oxidoreductase"/>
    <property type="match status" value="1"/>
</dbReference>
<dbReference type="GO" id="GO:0016491">
    <property type="term" value="F:oxidoreductase activity"/>
    <property type="evidence" value="ECO:0007669"/>
    <property type="project" value="InterPro"/>
</dbReference>
<reference evidence="1 2" key="1">
    <citation type="submission" date="2023-12" db="EMBL/GenBank/DDBJ databases">
        <title>A high-quality genome assembly for Dillenia turbinata (Dilleniales).</title>
        <authorList>
            <person name="Chanderbali A."/>
        </authorList>
    </citation>
    <scope>NUCLEOTIDE SEQUENCE [LARGE SCALE GENOMIC DNA]</scope>
    <source>
        <strain evidence="1">LSX21</strain>
        <tissue evidence="1">Leaf</tissue>
    </source>
</reference>
<protein>
    <recommendedName>
        <fullName evidence="3">NADP-dependent oxidoreductase domain-containing protein</fullName>
    </recommendedName>
</protein>